<dbReference type="PROSITE" id="PS00636">
    <property type="entry name" value="DNAJ_1"/>
    <property type="match status" value="1"/>
</dbReference>
<dbReference type="CDD" id="cd10747">
    <property type="entry name" value="DnaJ_C"/>
    <property type="match status" value="1"/>
</dbReference>
<keyword evidence="1 6" id="KW-0479">Metal-binding</keyword>
<feature type="compositionally biased region" description="Basic and acidic residues" evidence="7">
    <location>
        <begin position="487"/>
        <end position="497"/>
    </location>
</feature>
<dbReference type="InterPro" id="IPR008971">
    <property type="entry name" value="HSP40/DnaJ_pept-bd"/>
</dbReference>
<dbReference type="CDD" id="cd10719">
    <property type="entry name" value="DnaJ_zf"/>
    <property type="match status" value="1"/>
</dbReference>
<feature type="region of interest" description="Disordered" evidence="7">
    <location>
        <begin position="487"/>
        <end position="508"/>
    </location>
</feature>
<feature type="domain" description="CR-type" evidence="9">
    <location>
        <begin position="224"/>
        <end position="302"/>
    </location>
</feature>
<dbReference type="SMART" id="SM00271">
    <property type="entry name" value="DnaJ"/>
    <property type="match status" value="1"/>
</dbReference>
<name>A0ABM0H0C3_SACKO</name>
<evidence type="ECO:0000256" key="4">
    <source>
        <dbReference type="ARBA" id="ARBA00022833"/>
    </source>
</evidence>
<reference evidence="11" key="1">
    <citation type="submission" date="2025-08" db="UniProtKB">
        <authorList>
            <consortium name="RefSeq"/>
        </authorList>
    </citation>
    <scope>IDENTIFICATION</scope>
    <source>
        <tissue evidence="11">Testes</tissue>
    </source>
</reference>
<evidence type="ECO:0000259" key="9">
    <source>
        <dbReference type="PROSITE" id="PS51188"/>
    </source>
</evidence>
<dbReference type="HAMAP" id="MF_01152">
    <property type="entry name" value="DnaJ"/>
    <property type="match status" value="1"/>
</dbReference>
<dbReference type="Gene3D" id="2.60.260.20">
    <property type="entry name" value="Urease metallochaperone UreE, N-terminal domain"/>
    <property type="match status" value="2"/>
</dbReference>
<evidence type="ECO:0000256" key="3">
    <source>
        <dbReference type="ARBA" id="ARBA00022771"/>
    </source>
</evidence>
<dbReference type="SUPFAM" id="SSF46565">
    <property type="entry name" value="Chaperone J-domain"/>
    <property type="match status" value="1"/>
</dbReference>
<accession>A0ABM0H0C3</accession>
<dbReference type="PANTHER" id="PTHR44145:SF3">
    <property type="entry name" value="DNAJ HOMOLOG SUBFAMILY A MEMBER 3, MITOCHONDRIAL"/>
    <property type="match status" value="1"/>
</dbReference>
<evidence type="ECO:0000259" key="8">
    <source>
        <dbReference type="PROSITE" id="PS50076"/>
    </source>
</evidence>
<evidence type="ECO:0000256" key="7">
    <source>
        <dbReference type="SAM" id="MobiDB-lite"/>
    </source>
</evidence>
<gene>
    <name evidence="11" type="primary">LOC100372294</name>
</gene>
<dbReference type="InterPro" id="IPR036410">
    <property type="entry name" value="HSP_DnaJ_Cys-rich_dom_sf"/>
</dbReference>
<dbReference type="InterPro" id="IPR012724">
    <property type="entry name" value="DnaJ"/>
</dbReference>
<dbReference type="InterPro" id="IPR051938">
    <property type="entry name" value="Apopto_cytoskel_mod"/>
</dbReference>
<dbReference type="InterPro" id="IPR002939">
    <property type="entry name" value="DnaJ_C"/>
</dbReference>
<keyword evidence="10" id="KW-1185">Reference proteome</keyword>
<organism evidence="10 11">
    <name type="scientific">Saccoglossus kowalevskii</name>
    <name type="common">Acorn worm</name>
    <dbReference type="NCBI Taxonomy" id="10224"/>
    <lineage>
        <taxon>Eukaryota</taxon>
        <taxon>Metazoa</taxon>
        <taxon>Hemichordata</taxon>
        <taxon>Enteropneusta</taxon>
        <taxon>Harrimaniidae</taxon>
        <taxon>Saccoglossus</taxon>
    </lineage>
</organism>
<dbReference type="RefSeq" id="XP_002741391.1">
    <property type="nucleotide sequence ID" value="XM_002741345.2"/>
</dbReference>
<dbReference type="InterPro" id="IPR018253">
    <property type="entry name" value="DnaJ_domain_CS"/>
</dbReference>
<dbReference type="Proteomes" id="UP000694865">
    <property type="component" value="Unplaced"/>
</dbReference>
<dbReference type="Pfam" id="PF00226">
    <property type="entry name" value="DnaJ"/>
    <property type="match status" value="1"/>
</dbReference>
<keyword evidence="5" id="KW-0143">Chaperone</keyword>
<feature type="domain" description="J" evidence="8">
    <location>
        <begin position="85"/>
        <end position="150"/>
    </location>
</feature>
<evidence type="ECO:0000313" key="11">
    <source>
        <dbReference type="RefSeq" id="XP_002741391.1"/>
    </source>
</evidence>
<dbReference type="Gene3D" id="1.10.287.110">
    <property type="entry name" value="DnaJ domain"/>
    <property type="match status" value="1"/>
</dbReference>
<dbReference type="PANTHER" id="PTHR44145">
    <property type="entry name" value="DNAJ HOMOLOG SUBFAMILY A MEMBER 3, MITOCHONDRIAL"/>
    <property type="match status" value="1"/>
</dbReference>
<dbReference type="InterPro" id="IPR001623">
    <property type="entry name" value="DnaJ_domain"/>
</dbReference>
<keyword evidence="2" id="KW-0677">Repeat</keyword>
<protein>
    <submittedName>
        <fullName evidence="11">DnaJ homolog subfamily A member 3, mitochondrial-like</fullName>
    </submittedName>
</protein>
<dbReference type="InterPro" id="IPR001305">
    <property type="entry name" value="HSP_DnaJ_Cys-rich_dom"/>
</dbReference>
<dbReference type="CDD" id="cd06257">
    <property type="entry name" value="DnaJ"/>
    <property type="match status" value="1"/>
</dbReference>
<dbReference type="InterPro" id="IPR036869">
    <property type="entry name" value="J_dom_sf"/>
</dbReference>
<dbReference type="Pfam" id="PF00684">
    <property type="entry name" value="DnaJ_CXXCXGXG"/>
    <property type="match status" value="1"/>
</dbReference>
<dbReference type="SUPFAM" id="SSF57938">
    <property type="entry name" value="DnaJ/Hsp40 cysteine-rich domain"/>
    <property type="match status" value="1"/>
</dbReference>
<dbReference type="GeneID" id="100372294"/>
<evidence type="ECO:0000313" key="10">
    <source>
        <dbReference type="Proteomes" id="UP000694865"/>
    </source>
</evidence>
<feature type="zinc finger region" description="CR-type" evidence="6">
    <location>
        <begin position="224"/>
        <end position="302"/>
    </location>
</feature>
<evidence type="ECO:0000256" key="5">
    <source>
        <dbReference type="ARBA" id="ARBA00023186"/>
    </source>
</evidence>
<dbReference type="PROSITE" id="PS51188">
    <property type="entry name" value="ZF_CR"/>
    <property type="match status" value="1"/>
</dbReference>
<evidence type="ECO:0000256" key="2">
    <source>
        <dbReference type="ARBA" id="ARBA00022737"/>
    </source>
</evidence>
<keyword evidence="3 6" id="KW-0863">Zinc-finger</keyword>
<dbReference type="Gene3D" id="2.10.230.10">
    <property type="entry name" value="Heat shock protein DnaJ, cysteine-rich domain"/>
    <property type="match status" value="1"/>
</dbReference>
<evidence type="ECO:0000256" key="6">
    <source>
        <dbReference type="PROSITE-ProRule" id="PRU00546"/>
    </source>
</evidence>
<dbReference type="PRINTS" id="PR00625">
    <property type="entry name" value="JDOMAIN"/>
</dbReference>
<proteinExistence type="inferred from homology"/>
<dbReference type="Pfam" id="PF01556">
    <property type="entry name" value="DnaJ_C"/>
    <property type="match status" value="1"/>
</dbReference>
<evidence type="ECO:0000256" key="1">
    <source>
        <dbReference type="ARBA" id="ARBA00022723"/>
    </source>
</evidence>
<sequence>MASTRILRILRPQNSLRKCQNVAETFANVESRSLAVVPSRNISTVKPIQHRGKLLCQLKLKDLPSSHVSMATRFINTTSSLQAKDFYKILGVSNNATQKEIKKAYFQLAKKFHPDKNKGDKTASQKFTEVAEAYEVLGDEQRRREYDTLGATGYAAGAQGGGGAGPFAGFGQYSAHIDPEELFRKIFGDAGLKSDFFNEDMFRSSFRRTTDVVLDLTFSEACRGVNRNITVQVQDTCARCKGKKAEPGTRPVPCHHCGGTGMETINTGPFVMRSTCRRCRGHKVLVGTPCIVCQGKGEVLLNKTVTVPVPAGVEDGQTVRMQVGTEEIFVTFRVARSNSFRREGSDVHSDVEISFTQASLGGSIKIKGIYENINLAIPPGTQSHTRIRLDGKGIARMSSHGYGDHYVHIKIRVPRSLTSKQKTVLLAYAEEEGGIVGTVNGVSKTQDGASIVTEDKDGLVSQIRRMLHTPHQPPVAEKEEIIKKVAEKIEDKEDDTKRHRGGTGTGGG</sequence>
<dbReference type="SUPFAM" id="SSF49493">
    <property type="entry name" value="HSP40/DnaJ peptide-binding domain"/>
    <property type="match status" value="1"/>
</dbReference>
<keyword evidence="4 6" id="KW-0862">Zinc</keyword>
<dbReference type="PROSITE" id="PS50076">
    <property type="entry name" value="DNAJ_2"/>
    <property type="match status" value="1"/>
</dbReference>